<dbReference type="InterPro" id="IPR029068">
    <property type="entry name" value="Glyas_Bleomycin-R_OHBP_Dase"/>
</dbReference>
<reference evidence="3" key="1">
    <citation type="journal article" date="2019" name="Int. J. Syst. Evol. Microbiol.">
        <title>The Global Catalogue of Microorganisms (GCM) 10K type strain sequencing project: providing services to taxonomists for standard genome sequencing and annotation.</title>
        <authorList>
            <consortium name="The Broad Institute Genomics Platform"/>
            <consortium name="The Broad Institute Genome Sequencing Center for Infectious Disease"/>
            <person name="Wu L."/>
            <person name="Ma J."/>
        </authorList>
    </citation>
    <scope>NUCLEOTIDE SEQUENCE [LARGE SCALE GENOMIC DNA]</scope>
    <source>
        <strain evidence="3">KCTC 23701</strain>
    </source>
</reference>
<evidence type="ECO:0000259" key="1">
    <source>
        <dbReference type="PROSITE" id="PS51819"/>
    </source>
</evidence>
<dbReference type="SUPFAM" id="SSF54593">
    <property type="entry name" value="Glyoxalase/Bleomycin resistance protein/Dihydroxybiphenyl dioxygenase"/>
    <property type="match status" value="1"/>
</dbReference>
<keyword evidence="3" id="KW-1185">Reference proteome</keyword>
<dbReference type="InterPro" id="IPR037523">
    <property type="entry name" value="VOC_core"/>
</dbReference>
<comment type="caution">
    <text evidence="2">The sequence shown here is derived from an EMBL/GenBank/DDBJ whole genome shotgun (WGS) entry which is preliminary data.</text>
</comment>
<accession>A0ABQ3GXS6</accession>
<protein>
    <recommendedName>
        <fullName evidence="1">VOC domain-containing protein</fullName>
    </recommendedName>
</protein>
<organism evidence="2 3">
    <name type="scientific">Jeongeupia chitinilytica</name>
    <dbReference type="NCBI Taxonomy" id="1041641"/>
    <lineage>
        <taxon>Bacteria</taxon>
        <taxon>Pseudomonadati</taxon>
        <taxon>Pseudomonadota</taxon>
        <taxon>Betaproteobacteria</taxon>
        <taxon>Neisseriales</taxon>
        <taxon>Chitinibacteraceae</taxon>
        <taxon>Jeongeupia</taxon>
    </lineage>
</organism>
<dbReference type="Gene3D" id="3.10.180.10">
    <property type="entry name" value="2,3-Dihydroxybiphenyl 1,2-Dioxygenase, domain 1"/>
    <property type="match status" value="1"/>
</dbReference>
<gene>
    <name evidence="2" type="ORF">GCM10007350_13120</name>
</gene>
<sequence>MVLGLISRCDLGADAGEALSVPSQVAHGALVYLARQPGEVAEALALVVEHGGTLVKPATEIAWGVAGYFRDPDEHLLEVCYEDGWKIDEAARLLV</sequence>
<evidence type="ECO:0000313" key="2">
    <source>
        <dbReference type="EMBL" id="GHD60298.1"/>
    </source>
</evidence>
<dbReference type="InterPro" id="IPR004360">
    <property type="entry name" value="Glyas_Fos-R_dOase_dom"/>
</dbReference>
<evidence type="ECO:0000313" key="3">
    <source>
        <dbReference type="Proteomes" id="UP000604737"/>
    </source>
</evidence>
<dbReference type="PANTHER" id="PTHR36503">
    <property type="entry name" value="BLR2520 PROTEIN"/>
    <property type="match status" value="1"/>
</dbReference>
<dbReference type="Pfam" id="PF00903">
    <property type="entry name" value="Glyoxalase"/>
    <property type="match status" value="1"/>
</dbReference>
<feature type="domain" description="VOC" evidence="1">
    <location>
        <begin position="1"/>
        <end position="82"/>
    </location>
</feature>
<dbReference type="PROSITE" id="PS51819">
    <property type="entry name" value="VOC"/>
    <property type="match status" value="1"/>
</dbReference>
<proteinExistence type="predicted"/>
<name>A0ABQ3GXS6_9NEIS</name>
<dbReference type="EMBL" id="BMYO01000003">
    <property type="protein sequence ID" value="GHD60298.1"/>
    <property type="molecule type" value="Genomic_DNA"/>
</dbReference>
<dbReference type="RefSeq" id="WP_229797466.1">
    <property type="nucleotide sequence ID" value="NZ_BMYO01000003.1"/>
</dbReference>
<dbReference type="Proteomes" id="UP000604737">
    <property type="component" value="Unassembled WGS sequence"/>
</dbReference>
<dbReference type="PANTHER" id="PTHR36503:SF1">
    <property type="entry name" value="BLR2520 PROTEIN"/>
    <property type="match status" value="1"/>
</dbReference>